<gene>
    <name evidence="1" type="ORF">PMIN01_11825</name>
</gene>
<comment type="caution">
    <text evidence="1">The sequence shown here is derived from an EMBL/GenBank/DDBJ whole genome shotgun (WGS) entry which is preliminary data.</text>
</comment>
<dbReference type="OrthoDB" id="442176at2759"/>
<keyword evidence="2" id="KW-1185">Reference proteome</keyword>
<dbReference type="AlphaFoldDB" id="A0A9P6KKK2"/>
<dbReference type="Proteomes" id="UP000756921">
    <property type="component" value="Unassembled WGS sequence"/>
</dbReference>
<sequence>MVGQSNARTITLLIPTASTLRTAVITLTPSKAPEEPQNPVSKVKKAFEGALVRLVKKVPEDLLAHEVLQVRLVREVCKGTAEALDLEAPMVVMEIQAKLVGTARMGVMAATVGTDAMGMMGVTGEMRYQDGGSEAKINERLTLGRRAHFHRVQQGSDAYSTTVVARVPSYTFSTRREEWELDGFRVVIDRTLFGSWLWGKAIYPQRLFCINKVESRDWNSNGGVYEKS</sequence>
<accession>A0A9P6KKK2</accession>
<evidence type="ECO:0000313" key="2">
    <source>
        <dbReference type="Proteomes" id="UP000756921"/>
    </source>
</evidence>
<evidence type="ECO:0000313" key="1">
    <source>
        <dbReference type="EMBL" id="KAF9729892.1"/>
    </source>
</evidence>
<protein>
    <submittedName>
        <fullName evidence="1">Uncharacterized protein</fullName>
    </submittedName>
</protein>
<reference evidence="1" key="1">
    <citation type="journal article" date="2020" name="Mol. Plant Microbe Interact.">
        <title>Genome Sequence of the Biocontrol Agent Coniothyrium minitans strain Conio (IMI 134523).</title>
        <authorList>
            <person name="Patel D."/>
            <person name="Shittu T.A."/>
            <person name="Baroncelli R."/>
            <person name="Muthumeenakshi S."/>
            <person name="Osborne T.H."/>
            <person name="Janganan T.K."/>
            <person name="Sreenivasaprasad S."/>
        </authorList>
    </citation>
    <scope>NUCLEOTIDE SEQUENCE</scope>
    <source>
        <strain evidence="1">Conio</strain>
    </source>
</reference>
<name>A0A9P6KKK2_9PLEO</name>
<proteinExistence type="predicted"/>
<dbReference type="EMBL" id="WJXW01000015">
    <property type="protein sequence ID" value="KAF9729892.1"/>
    <property type="molecule type" value="Genomic_DNA"/>
</dbReference>
<organism evidence="1 2">
    <name type="scientific">Paraphaeosphaeria minitans</name>
    <dbReference type="NCBI Taxonomy" id="565426"/>
    <lineage>
        <taxon>Eukaryota</taxon>
        <taxon>Fungi</taxon>
        <taxon>Dikarya</taxon>
        <taxon>Ascomycota</taxon>
        <taxon>Pezizomycotina</taxon>
        <taxon>Dothideomycetes</taxon>
        <taxon>Pleosporomycetidae</taxon>
        <taxon>Pleosporales</taxon>
        <taxon>Massarineae</taxon>
        <taxon>Didymosphaeriaceae</taxon>
        <taxon>Paraphaeosphaeria</taxon>
    </lineage>
</organism>